<keyword evidence="2" id="KW-1133">Transmembrane helix</keyword>
<keyword evidence="1" id="KW-0040">ANK repeat</keyword>
<dbReference type="PROSITE" id="PS50297">
    <property type="entry name" value="ANK_REP_REGION"/>
    <property type="match status" value="1"/>
</dbReference>
<dbReference type="EMBL" id="JAHRHJ020000009">
    <property type="protein sequence ID" value="KAH9302124.1"/>
    <property type="molecule type" value="Genomic_DNA"/>
</dbReference>
<comment type="caution">
    <text evidence="3">The sequence shown here is derived from an EMBL/GenBank/DDBJ whole genome shotgun (WGS) entry which is preliminary data.</text>
</comment>
<proteinExistence type="predicted"/>
<dbReference type="Gene3D" id="1.25.40.20">
    <property type="entry name" value="Ankyrin repeat-containing domain"/>
    <property type="match status" value="1"/>
</dbReference>
<evidence type="ECO:0000256" key="2">
    <source>
        <dbReference type="SAM" id="Phobius"/>
    </source>
</evidence>
<feature type="transmembrane region" description="Helical" evidence="2">
    <location>
        <begin position="20"/>
        <end position="42"/>
    </location>
</feature>
<keyword evidence="2" id="KW-0472">Membrane</keyword>
<evidence type="ECO:0000313" key="3">
    <source>
        <dbReference type="EMBL" id="KAH9302124.1"/>
    </source>
</evidence>
<dbReference type="InterPro" id="IPR002110">
    <property type="entry name" value="Ankyrin_rpt"/>
</dbReference>
<dbReference type="OMA" id="ENCEILC"/>
<dbReference type="PROSITE" id="PS50088">
    <property type="entry name" value="ANK_REPEAT"/>
    <property type="match status" value="1"/>
</dbReference>
<accession>A0AA38FDG3</accession>
<evidence type="ECO:0000256" key="1">
    <source>
        <dbReference type="PROSITE-ProRule" id="PRU00023"/>
    </source>
</evidence>
<reference evidence="3 4" key="1">
    <citation type="journal article" date="2021" name="Nat. Plants">
        <title>The Taxus genome provides insights into paclitaxel biosynthesis.</title>
        <authorList>
            <person name="Xiong X."/>
            <person name="Gou J."/>
            <person name="Liao Q."/>
            <person name="Li Y."/>
            <person name="Zhou Q."/>
            <person name="Bi G."/>
            <person name="Li C."/>
            <person name="Du R."/>
            <person name="Wang X."/>
            <person name="Sun T."/>
            <person name="Guo L."/>
            <person name="Liang H."/>
            <person name="Lu P."/>
            <person name="Wu Y."/>
            <person name="Zhang Z."/>
            <person name="Ro D.K."/>
            <person name="Shang Y."/>
            <person name="Huang S."/>
            <person name="Yan J."/>
        </authorList>
    </citation>
    <scope>NUCLEOTIDE SEQUENCE [LARGE SCALE GENOMIC DNA]</scope>
    <source>
        <strain evidence="3">Ta-2019</strain>
    </source>
</reference>
<protein>
    <recommendedName>
        <fullName evidence="5">ANK_REP_REGION domain-containing protein</fullName>
    </recommendedName>
</protein>
<dbReference type="Pfam" id="PF00023">
    <property type="entry name" value="Ank"/>
    <property type="match status" value="1"/>
</dbReference>
<evidence type="ECO:0000313" key="4">
    <source>
        <dbReference type="Proteomes" id="UP000824469"/>
    </source>
</evidence>
<dbReference type="SUPFAM" id="SSF48403">
    <property type="entry name" value="Ankyrin repeat"/>
    <property type="match status" value="1"/>
</dbReference>
<keyword evidence="2" id="KW-0812">Transmembrane</keyword>
<gene>
    <name evidence="3" type="ORF">KI387_013707</name>
</gene>
<dbReference type="Pfam" id="PF26102">
    <property type="entry name" value="Ig_SPL7"/>
    <property type="match status" value="1"/>
</dbReference>
<feature type="repeat" description="ANK" evidence="1">
    <location>
        <begin position="436"/>
        <end position="463"/>
    </location>
</feature>
<sequence length="463" mass="52970">MYPRSIVPKGFLKLTYPRIVPVPIPILVPVSWQLFFILFLWVDKRVSLIIIVTNERTGRIVFKLFGKNPGDFPLTLRTQIIEWLSQSPSDIESYIRPGCVILSIYISMPCFAWEQLVNGLQERLEHLVASHEGDFWRTDRILVQVKQRLFFLKDGKIRLIKTLRPLNDPELFSVWPIAIVAGEDTTLVLRGRNLNIPGTKFLCAYRGKYTFEGVLERLEEMDFLASKTHDQTKQMFKVSGGPPNVLGRCFIEVEHTLKRNIFPVIVADTAICMELQSLELEIDDLTMSLGTADIDSFGDLMLDNVHSGVKMETLCFLNELGWLFQRSNWETEYCGNFTTAKFSVSRFRGLLIYAVDHDWCALMKRLLDLFFIMNAGQEGLTHGALEKLSEANLLHRAVKRNCRKMVDFLMHYLPPSIPTHEFKNSFIFSPDMAGPFGLTPLHIAASMENTEDIVDALTSDPQD</sequence>
<keyword evidence="4" id="KW-1185">Reference proteome</keyword>
<organism evidence="3 4">
    <name type="scientific">Taxus chinensis</name>
    <name type="common">Chinese yew</name>
    <name type="synonym">Taxus wallichiana var. chinensis</name>
    <dbReference type="NCBI Taxonomy" id="29808"/>
    <lineage>
        <taxon>Eukaryota</taxon>
        <taxon>Viridiplantae</taxon>
        <taxon>Streptophyta</taxon>
        <taxon>Embryophyta</taxon>
        <taxon>Tracheophyta</taxon>
        <taxon>Spermatophyta</taxon>
        <taxon>Pinopsida</taxon>
        <taxon>Pinidae</taxon>
        <taxon>Conifers II</taxon>
        <taxon>Cupressales</taxon>
        <taxon>Taxaceae</taxon>
        <taxon>Taxus</taxon>
    </lineage>
</organism>
<dbReference type="InterPro" id="IPR036770">
    <property type="entry name" value="Ankyrin_rpt-contain_sf"/>
</dbReference>
<dbReference type="AlphaFoldDB" id="A0AA38FDG3"/>
<feature type="non-terminal residue" evidence="3">
    <location>
        <position position="463"/>
    </location>
</feature>
<name>A0AA38FDG3_TAXCH</name>
<evidence type="ECO:0008006" key="5">
    <source>
        <dbReference type="Google" id="ProtNLM"/>
    </source>
</evidence>
<dbReference type="Proteomes" id="UP000824469">
    <property type="component" value="Unassembled WGS sequence"/>
</dbReference>